<keyword evidence="1" id="KW-0472">Membrane</keyword>
<protein>
    <recommendedName>
        <fullName evidence="2">Outer membrane protein beta-barrel domain-containing protein</fullName>
    </recommendedName>
</protein>
<comment type="caution">
    <text evidence="4">The sequence shown here is derived from an EMBL/GenBank/DDBJ whole genome shotgun (WGS) entry which is preliminary data.</text>
</comment>
<dbReference type="AlphaFoldDB" id="A0A0C3RI73"/>
<organism evidence="4 6">
    <name type="scientific">Sanguibacteroides justesenii</name>
    <dbReference type="NCBI Taxonomy" id="1547597"/>
    <lineage>
        <taxon>Bacteria</taxon>
        <taxon>Pseudomonadati</taxon>
        <taxon>Bacteroidota</taxon>
        <taxon>Bacteroidia</taxon>
        <taxon>Bacteroidales</taxon>
        <taxon>Porphyromonadaceae</taxon>
        <taxon>Sanguibacteroides</taxon>
    </lineage>
</organism>
<dbReference type="InterPro" id="IPR025665">
    <property type="entry name" value="Beta-barrel_OMP_2"/>
</dbReference>
<keyword evidence="1" id="KW-0812">Transmembrane</keyword>
<keyword evidence="6" id="KW-1185">Reference proteome</keyword>
<evidence type="ECO:0000313" key="6">
    <source>
        <dbReference type="Proteomes" id="UP000031980"/>
    </source>
</evidence>
<dbReference type="Proteomes" id="UP000031980">
    <property type="component" value="Unassembled WGS sequence"/>
</dbReference>
<proteinExistence type="predicted"/>
<evidence type="ECO:0000259" key="2">
    <source>
        <dbReference type="Pfam" id="PF13568"/>
    </source>
</evidence>
<evidence type="ECO:0000313" key="5">
    <source>
        <dbReference type="Proteomes" id="UP000031937"/>
    </source>
</evidence>
<evidence type="ECO:0000256" key="1">
    <source>
        <dbReference type="SAM" id="Phobius"/>
    </source>
</evidence>
<dbReference type="EMBL" id="JPIT01000031">
    <property type="protein sequence ID" value="KIO43430.1"/>
    <property type="molecule type" value="Genomic_DNA"/>
</dbReference>
<gene>
    <name evidence="4" type="ORF">BA92_03855</name>
    <name evidence="3" type="ORF">IE90_09825</name>
</gene>
<reference evidence="3 5" key="2">
    <citation type="submission" date="2014-07" db="EMBL/GenBank/DDBJ databases">
        <title>Porphyromonadaceae bacterium OUH 334697 = ATCC BAA-2682 = DSM 28341 draft genome.</title>
        <authorList>
            <person name="Sydenham T.V."/>
            <person name="Hasman H."/>
            <person name="Justesen U.S."/>
        </authorList>
    </citation>
    <scope>NUCLEOTIDE SEQUENCE [LARGE SCALE GENOMIC DNA]</scope>
    <source>
        <strain evidence="3 5">OUH 334697</strain>
    </source>
</reference>
<evidence type="ECO:0000313" key="3">
    <source>
        <dbReference type="EMBL" id="KIO43430.1"/>
    </source>
</evidence>
<keyword evidence="1" id="KW-1133">Transmembrane helix</keyword>
<feature type="domain" description="Outer membrane protein beta-barrel" evidence="2">
    <location>
        <begin position="217"/>
        <end position="397"/>
    </location>
</feature>
<name>A0A0C3RI73_9PORP</name>
<sequence length="420" mass="47168">MDNNLEKLFKTALEEVTVDPPARVWTGINSRLGGKQNRFRQLFIYSGAAAAIVLLLSSLFMLQQEKKKTSYPPLVKTQSLKPPAPYLLAYHSPVPNIPPAAHRKIEESGTPEFVKVDPMTVQFFDSGLLPVSHPVAELEKTAIREDFIPLINKEALENQRRYLKLIHEQPVVKKKKMNLKYTLGGYVSPGYSSGSYHMENKQSRLVSYTDDQLSGIFNMNGGITFAVSPGSRISIETGIGYTRIGQKTSDSKVFVPQTNAMMSSYNNQTRVLTPLGNVKSRSNAAVFVSNSQLLRSNSETTGSIEQEFDAIEVPLSLRYYLNNNKLKFSILGGFGASFLVRNMTYLRYEGVKEKMGETDNIRRINMSTHVGLGVEYPIGKSIHFKIEPGFRYYLQSLSKDPDIRYNPYTFTFSTGFGISF</sequence>
<dbReference type="OrthoDB" id="1113942at2"/>
<reference evidence="4 6" key="1">
    <citation type="submission" date="2014-07" db="EMBL/GenBank/DDBJ databases">
        <title>Porphyromonadaceae bacterium OUH 308042 = ATCC BAA-2681 = DSM 28342 draft genome.</title>
        <authorList>
            <person name="Sydenham T.V."/>
            <person name="Hasman H."/>
            <person name="Justensen U.S."/>
        </authorList>
    </citation>
    <scope>NUCLEOTIDE SEQUENCE [LARGE SCALE GENOMIC DNA]</scope>
    <source>
        <strain evidence="4 6">OUH 308042</strain>
    </source>
</reference>
<dbReference type="EMBL" id="JPIU01000037">
    <property type="protein sequence ID" value="KIO45609.1"/>
    <property type="molecule type" value="Genomic_DNA"/>
</dbReference>
<feature type="transmembrane region" description="Helical" evidence="1">
    <location>
        <begin position="42"/>
        <end position="62"/>
    </location>
</feature>
<dbReference type="SUPFAM" id="SSF56925">
    <property type="entry name" value="OMPA-like"/>
    <property type="match status" value="1"/>
</dbReference>
<accession>A0A0C3RI73</accession>
<evidence type="ECO:0000313" key="4">
    <source>
        <dbReference type="EMBL" id="KIO45609.1"/>
    </source>
</evidence>
<dbReference type="RefSeq" id="WP_041503652.1">
    <property type="nucleotide sequence ID" value="NZ_JPIT01000031.1"/>
</dbReference>
<dbReference type="InterPro" id="IPR011250">
    <property type="entry name" value="OMP/PagP_B-barrel"/>
</dbReference>
<dbReference type="Proteomes" id="UP000031937">
    <property type="component" value="Unassembled WGS sequence"/>
</dbReference>
<dbReference type="Pfam" id="PF13568">
    <property type="entry name" value="OMP_b-brl_2"/>
    <property type="match status" value="1"/>
</dbReference>